<comment type="caution">
    <text evidence="10">The sequence shown here is derived from an EMBL/GenBank/DDBJ whole genome shotgun (WGS) entry which is preliminary data.</text>
</comment>
<accession>A0ABD6CQL8</accession>
<proteinExistence type="predicted"/>
<dbReference type="Gene3D" id="3.40.50.2300">
    <property type="match status" value="1"/>
</dbReference>
<dbReference type="SMART" id="SM00448">
    <property type="entry name" value="REC"/>
    <property type="match status" value="1"/>
</dbReference>
<evidence type="ECO:0000313" key="10">
    <source>
        <dbReference type="EMBL" id="MFD1599704.1"/>
    </source>
</evidence>
<evidence type="ECO:0000313" key="11">
    <source>
        <dbReference type="Proteomes" id="UP001597085"/>
    </source>
</evidence>
<feature type="region of interest" description="Disordered" evidence="8">
    <location>
        <begin position="184"/>
        <end position="205"/>
    </location>
</feature>
<feature type="modified residue" description="4-aspartylphosphate" evidence="6">
    <location>
        <position position="54"/>
    </location>
</feature>
<keyword evidence="5" id="KW-0804">Transcription</keyword>
<dbReference type="Pfam" id="PF08663">
    <property type="entry name" value="HalX"/>
    <property type="match status" value="1"/>
</dbReference>
<organism evidence="10 11">
    <name type="scientific">Halobellus rarus</name>
    <dbReference type="NCBI Taxonomy" id="1126237"/>
    <lineage>
        <taxon>Archaea</taxon>
        <taxon>Methanobacteriati</taxon>
        <taxon>Methanobacteriota</taxon>
        <taxon>Stenosarchaea group</taxon>
        <taxon>Halobacteria</taxon>
        <taxon>Halobacteriales</taxon>
        <taxon>Haloferacaceae</taxon>
        <taxon>Halobellus</taxon>
    </lineage>
</organism>
<keyword evidence="4" id="KW-0238">DNA-binding</keyword>
<protein>
    <submittedName>
        <fullName evidence="10">Response regulator</fullName>
    </submittedName>
</protein>
<evidence type="ECO:0000256" key="6">
    <source>
        <dbReference type="PROSITE-ProRule" id="PRU00169"/>
    </source>
</evidence>
<keyword evidence="1 6" id="KW-0597">Phosphoprotein</keyword>
<keyword evidence="2" id="KW-0902">Two-component regulatory system</keyword>
<name>A0ABD6CQL8_9EURY</name>
<dbReference type="GO" id="GO:0003677">
    <property type="term" value="F:DNA binding"/>
    <property type="evidence" value="ECO:0007669"/>
    <property type="project" value="UniProtKB-KW"/>
</dbReference>
<gene>
    <name evidence="10" type="ORF">ACFSBX_12140</name>
</gene>
<dbReference type="InterPro" id="IPR001789">
    <property type="entry name" value="Sig_transdc_resp-reg_receiver"/>
</dbReference>
<evidence type="ECO:0000256" key="2">
    <source>
        <dbReference type="ARBA" id="ARBA00023012"/>
    </source>
</evidence>
<feature type="compositionally biased region" description="Acidic residues" evidence="8">
    <location>
        <begin position="188"/>
        <end position="197"/>
    </location>
</feature>
<dbReference type="Proteomes" id="UP001597085">
    <property type="component" value="Unassembled WGS sequence"/>
</dbReference>
<evidence type="ECO:0000256" key="7">
    <source>
        <dbReference type="SAM" id="Coils"/>
    </source>
</evidence>
<dbReference type="PANTHER" id="PTHR48111:SF1">
    <property type="entry name" value="TWO-COMPONENT RESPONSE REGULATOR ORR33"/>
    <property type="match status" value="1"/>
</dbReference>
<dbReference type="AlphaFoldDB" id="A0ABD6CQL8"/>
<dbReference type="InterPro" id="IPR039420">
    <property type="entry name" value="WalR-like"/>
</dbReference>
<evidence type="ECO:0000256" key="8">
    <source>
        <dbReference type="SAM" id="MobiDB-lite"/>
    </source>
</evidence>
<dbReference type="RefSeq" id="WP_256420668.1">
    <property type="nucleotide sequence ID" value="NZ_JANHDI010000004.1"/>
</dbReference>
<reference evidence="10 11" key="1">
    <citation type="journal article" date="2019" name="Int. J. Syst. Evol. Microbiol.">
        <title>The Global Catalogue of Microorganisms (GCM) 10K type strain sequencing project: providing services to taxonomists for standard genome sequencing and annotation.</title>
        <authorList>
            <consortium name="The Broad Institute Genomics Platform"/>
            <consortium name="The Broad Institute Genome Sequencing Center for Infectious Disease"/>
            <person name="Wu L."/>
            <person name="Ma J."/>
        </authorList>
    </citation>
    <scope>NUCLEOTIDE SEQUENCE [LARGE SCALE GENOMIC DNA]</scope>
    <source>
        <strain evidence="10 11">CGMCC 1.12121</strain>
    </source>
</reference>
<feature type="domain" description="Response regulatory" evidence="9">
    <location>
        <begin position="7"/>
        <end position="116"/>
    </location>
</feature>
<evidence type="ECO:0000256" key="3">
    <source>
        <dbReference type="ARBA" id="ARBA00023015"/>
    </source>
</evidence>
<sequence>MDGATPRVLVVEDEPDLAELYAIYLSDLYDVQTATDGETALELVDGETDVVLLDRRMPDLTGDEVLEEIRARGLETQVAMITAVEPDVDIVEMPFDDYLVKPVTKEDLHGLVEVLLRRANYDERSQEFFRLASKKAALESSPDVSVENEEEYRELTEQMESIRAELDETLAELSEDDFREAFASFPDIEIDEPETDDGFGSPPQS</sequence>
<dbReference type="InterPro" id="IPR011006">
    <property type="entry name" value="CheY-like_superfamily"/>
</dbReference>
<dbReference type="SUPFAM" id="SSF52172">
    <property type="entry name" value="CheY-like"/>
    <property type="match status" value="1"/>
</dbReference>
<keyword evidence="7" id="KW-0175">Coiled coil</keyword>
<evidence type="ECO:0000256" key="4">
    <source>
        <dbReference type="ARBA" id="ARBA00023125"/>
    </source>
</evidence>
<feature type="coiled-coil region" evidence="7">
    <location>
        <begin position="145"/>
        <end position="176"/>
    </location>
</feature>
<evidence type="ECO:0000256" key="5">
    <source>
        <dbReference type="ARBA" id="ARBA00023163"/>
    </source>
</evidence>
<dbReference type="InterPro" id="IPR013971">
    <property type="entry name" value="HalX_domain"/>
</dbReference>
<evidence type="ECO:0000259" key="9">
    <source>
        <dbReference type="PROSITE" id="PS50110"/>
    </source>
</evidence>
<evidence type="ECO:0000256" key="1">
    <source>
        <dbReference type="ARBA" id="ARBA00022553"/>
    </source>
</evidence>
<keyword evidence="3" id="KW-0805">Transcription regulation</keyword>
<dbReference type="GO" id="GO:0000160">
    <property type="term" value="P:phosphorelay signal transduction system"/>
    <property type="evidence" value="ECO:0007669"/>
    <property type="project" value="UniProtKB-KW"/>
</dbReference>
<dbReference type="Pfam" id="PF00072">
    <property type="entry name" value="Response_reg"/>
    <property type="match status" value="1"/>
</dbReference>
<dbReference type="PROSITE" id="PS50110">
    <property type="entry name" value="RESPONSE_REGULATORY"/>
    <property type="match status" value="1"/>
</dbReference>
<dbReference type="EMBL" id="JBHUDK010000010">
    <property type="protein sequence ID" value="MFD1599704.1"/>
    <property type="molecule type" value="Genomic_DNA"/>
</dbReference>
<keyword evidence="11" id="KW-1185">Reference proteome</keyword>
<dbReference type="PANTHER" id="PTHR48111">
    <property type="entry name" value="REGULATOR OF RPOS"/>
    <property type="match status" value="1"/>
</dbReference>